<dbReference type="InterPro" id="IPR037185">
    <property type="entry name" value="EmrE-like"/>
</dbReference>
<evidence type="ECO:0000256" key="4">
    <source>
        <dbReference type="ARBA" id="ARBA00022989"/>
    </source>
</evidence>
<dbReference type="Proteomes" id="UP000051565">
    <property type="component" value="Unassembled WGS sequence"/>
</dbReference>
<feature type="transmembrane region" description="Helical" evidence="6">
    <location>
        <begin position="228"/>
        <end position="246"/>
    </location>
</feature>
<dbReference type="PANTHER" id="PTHR32322">
    <property type="entry name" value="INNER MEMBRANE TRANSPORTER"/>
    <property type="match status" value="1"/>
</dbReference>
<dbReference type="PANTHER" id="PTHR32322:SF2">
    <property type="entry name" value="EAMA DOMAIN-CONTAINING PROTEIN"/>
    <property type="match status" value="1"/>
</dbReference>
<dbReference type="AlphaFoldDB" id="A0A0R2JNT4"/>
<dbReference type="RefSeq" id="WP_056997717.1">
    <property type="nucleotide sequence ID" value="NZ_FUXS01000002.1"/>
</dbReference>
<comment type="subcellular location">
    <subcellularLocation>
        <location evidence="1">Endomembrane system</location>
        <topology evidence="1">Multi-pass membrane protein</topology>
    </subcellularLocation>
</comment>
<protein>
    <recommendedName>
        <fullName evidence="7">EamA domain-containing protein</fullName>
    </recommendedName>
</protein>
<keyword evidence="9" id="KW-1185">Reference proteome</keyword>
<keyword evidence="5 6" id="KW-0472">Membrane</keyword>
<comment type="caution">
    <text evidence="8">The sequence shown here is derived from an EMBL/GenBank/DDBJ whole genome shotgun (WGS) entry which is preliminary data.</text>
</comment>
<feature type="transmembrane region" description="Helical" evidence="6">
    <location>
        <begin position="81"/>
        <end position="101"/>
    </location>
</feature>
<name>A0A0R2JNT4_9LACO</name>
<dbReference type="STRING" id="53444.AYR59_02880"/>
<comment type="similarity">
    <text evidence="2">Belongs to the EamA transporter family.</text>
</comment>
<feature type="domain" description="EamA" evidence="7">
    <location>
        <begin position="167"/>
        <end position="298"/>
    </location>
</feature>
<dbReference type="EMBL" id="JQBT01000033">
    <property type="protein sequence ID" value="KRN78776.1"/>
    <property type="molecule type" value="Genomic_DNA"/>
</dbReference>
<sequence>MGATKKGIHGNIMKGILWAALASAFWGVSGTILQFVSQNAKIPAGWFLSVRTLFSGIILLVISAIIYKGNIFNVFKTWKSILLIFGYAILGLGANLLSFFLSVQTGNAASATILQYLAPLFILLGSFIFMHKKPNKIDLIVFLIALVGVVLSITKGDISQLSIPPISLFWGIISGITAAFYVVIPRPLMQDNSPLTVLGWGTLIAGFFFNIHQPVWVGVPQLTSGGTIGIGAIIIFGTVLPFACLLHSMHFASSEDVSLVDAVQPVMTFVLSVIFLHTQISFMEIVGSALVILAIYILQNYKRKVVETEIDKMKL</sequence>
<feature type="transmembrane region" description="Helical" evidence="6">
    <location>
        <begin position="166"/>
        <end position="184"/>
    </location>
</feature>
<evidence type="ECO:0000256" key="6">
    <source>
        <dbReference type="SAM" id="Phobius"/>
    </source>
</evidence>
<proteinExistence type="inferred from homology"/>
<feature type="transmembrane region" description="Helical" evidence="6">
    <location>
        <begin position="46"/>
        <end position="69"/>
    </location>
</feature>
<gene>
    <name evidence="8" type="ORF">IV52_GL001055</name>
</gene>
<dbReference type="OrthoDB" id="9810818at2"/>
<evidence type="ECO:0000256" key="2">
    <source>
        <dbReference type="ARBA" id="ARBA00007362"/>
    </source>
</evidence>
<evidence type="ECO:0000256" key="5">
    <source>
        <dbReference type="ARBA" id="ARBA00023136"/>
    </source>
</evidence>
<evidence type="ECO:0000313" key="9">
    <source>
        <dbReference type="Proteomes" id="UP000051565"/>
    </source>
</evidence>
<keyword evidence="4 6" id="KW-1133">Transmembrane helix</keyword>
<reference evidence="8 9" key="1">
    <citation type="journal article" date="2015" name="Genome Announc.">
        <title>Expanding the biotechnology potential of lactobacilli through comparative genomics of 213 strains and associated genera.</title>
        <authorList>
            <person name="Sun Z."/>
            <person name="Harris H.M."/>
            <person name="McCann A."/>
            <person name="Guo C."/>
            <person name="Argimon S."/>
            <person name="Zhang W."/>
            <person name="Yang X."/>
            <person name="Jeffery I.B."/>
            <person name="Cooney J.C."/>
            <person name="Kagawa T.F."/>
            <person name="Liu W."/>
            <person name="Song Y."/>
            <person name="Salvetti E."/>
            <person name="Wrobel A."/>
            <person name="Rasinkangas P."/>
            <person name="Parkhill J."/>
            <person name="Rea M.C."/>
            <person name="O'Sullivan O."/>
            <person name="Ritari J."/>
            <person name="Douillard F.P."/>
            <person name="Paul Ross R."/>
            <person name="Yang R."/>
            <person name="Briner A.E."/>
            <person name="Felis G.E."/>
            <person name="de Vos W.M."/>
            <person name="Barrangou R."/>
            <person name="Klaenhammer T.R."/>
            <person name="Caufield P.W."/>
            <person name="Cui Y."/>
            <person name="Zhang H."/>
            <person name="O'Toole P.W."/>
        </authorList>
    </citation>
    <scope>NUCLEOTIDE SEQUENCE [LARGE SCALE GENOMIC DNA]</scope>
    <source>
        <strain evidence="8 9">DSM 20690</strain>
    </source>
</reference>
<organism evidence="8 9">
    <name type="scientific">Fructilactobacillus lindneri DSM 20690 = JCM 11027</name>
    <dbReference type="NCBI Taxonomy" id="1122148"/>
    <lineage>
        <taxon>Bacteria</taxon>
        <taxon>Bacillati</taxon>
        <taxon>Bacillota</taxon>
        <taxon>Bacilli</taxon>
        <taxon>Lactobacillales</taxon>
        <taxon>Lactobacillaceae</taxon>
        <taxon>Fructilactobacillus</taxon>
    </lineage>
</organism>
<evidence type="ECO:0000256" key="1">
    <source>
        <dbReference type="ARBA" id="ARBA00004127"/>
    </source>
</evidence>
<feature type="transmembrane region" description="Helical" evidence="6">
    <location>
        <begin position="196"/>
        <end position="216"/>
    </location>
</feature>
<feature type="domain" description="EamA" evidence="7">
    <location>
        <begin position="13"/>
        <end position="153"/>
    </location>
</feature>
<keyword evidence="3 6" id="KW-0812">Transmembrane</keyword>
<dbReference type="SUPFAM" id="SSF103481">
    <property type="entry name" value="Multidrug resistance efflux transporter EmrE"/>
    <property type="match status" value="2"/>
</dbReference>
<dbReference type="Pfam" id="PF00892">
    <property type="entry name" value="EamA"/>
    <property type="match status" value="2"/>
</dbReference>
<dbReference type="GO" id="GO:0016020">
    <property type="term" value="C:membrane"/>
    <property type="evidence" value="ECO:0007669"/>
    <property type="project" value="UniProtKB-SubCell"/>
</dbReference>
<evidence type="ECO:0000256" key="3">
    <source>
        <dbReference type="ARBA" id="ARBA00022692"/>
    </source>
</evidence>
<feature type="transmembrane region" description="Helical" evidence="6">
    <location>
        <begin position="113"/>
        <end position="130"/>
    </location>
</feature>
<feature type="transmembrane region" description="Helical" evidence="6">
    <location>
        <begin position="137"/>
        <end position="154"/>
    </location>
</feature>
<dbReference type="InterPro" id="IPR000620">
    <property type="entry name" value="EamA_dom"/>
</dbReference>
<feature type="transmembrane region" description="Helical" evidence="6">
    <location>
        <begin position="282"/>
        <end position="298"/>
    </location>
</feature>
<dbReference type="PATRIC" id="fig|1122148.6.peg.1081"/>
<dbReference type="InterPro" id="IPR050638">
    <property type="entry name" value="AA-Vitamin_Transporters"/>
</dbReference>
<evidence type="ECO:0000259" key="7">
    <source>
        <dbReference type="Pfam" id="PF00892"/>
    </source>
</evidence>
<evidence type="ECO:0000313" key="8">
    <source>
        <dbReference type="EMBL" id="KRN78776.1"/>
    </source>
</evidence>
<accession>A0A0R2JNT4</accession>